<keyword evidence="4" id="KW-0547">Nucleotide-binding</keyword>
<dbReference type="InterPro" id="IPR016064">
    <property type="entry name" value="NAD/diacylglycerol_kinase_sf"/>
</dbReference>
<evidence type="ECO:0000256" key="1">
    <source>
        <dbReference type="ARBA" id="ARBA00001946"/>
    </source>
</evidence>
<dbReference type="GO" id="GO:0008654">
    <property type="term" value="P:phospholipid biosynthetic process"/>
    <property type="evidence" value="ECO:0007669"/>
    <property type="project" value="UniProtKB-KW"/>
</dbReference>
<dbReference type="NCBIfam" id="TIGR00147">
    <property type="entry name" value="YegS/Rv2252/BmrU family lipid kinase"/>
    <property type="match status" value="1"/>
</dbReference>
<evidence type="ECO:0000256" key="7">
    <source>
        <dbReference type="ARBA" id="ARBA00023209"/>
    </source>
</evidence>
<dbReference type="AlphaFoldDB" id="A0A9D2B4Q1"/>
<proteinExistence type="inferred from homology"/>
<evidence type="ECO:0000256" key="4">
    <source>
        <dbReference type="ARBA" id="ARBA00022741"/>
    </source>
</evidence>
<dbReference type="Proteomes" id="UP000886817">
    <property type="component" value="Unassembled WGS sequence"/>
</dbReference>
<keyword evidence="7" id="KW-0443">Lipid metabolism</keyword>
<dbReference type="EMBL" id="DXEX01000247">
    <property type="protein sequence ID" value="HIX60354.1"/>
    <property type="molecule type" value="Genomic_DNA"/>
</dbReference>
<comment type="similarity">
    <text evidence="2">Belongs to the diacylglycerol/lipid kinase family.</text>
</comment>
<evidence type="ECO:0000256" key="2">
    <source>
        <dbReference type="ARBA" id="ARBA00005983"/>
    </source>
</evidence>
<keyword evidence="3" id="KW-0808">Transferase</keyword>
<feature type="domain" description="DAGKc" evidence="9">
    <location>
        <begin position="1"/>
        <end position="130"/>
    </location>
</feature>
<dbReference type="InterPro" id="IPR001206">
    <property type="entry name" value="Diacylglycerol_kinase_cat_dom"/>
</dbReference>
<protein>
    <submittedName>
        <fullName evidence="10">Diacylglycerol kinase family lipid kinase</fullName>
    </submittedName>
</protein>
<dbReference type="Gene3D" id="2.60.200.40">
    <property type="match status" value="1"/>
</dbReference>
<dbReference type="InterPro" id="IPR050187">
    <property type="entry name" value="Lipid_Phosphate_FormReg"/>
</dbReference>
<keyword evidence="7" id="KW-0444">Lipid biosynthesis</keyword>
<dbReference type="GO" id="GO:0016301">
    <property type="term" value="F:kinase activity"/>
    <property type="evidence" value="ECO:0007669"/>
    <property type="project" value="UniProtKB-KW"/>
</dbReference>
<dbReference type="Pfam" id="PF19279">
    <property type="entry name" value="YegS_C"/>
    <property type="match status" value="1"/>
</dbReference>
<keyword evidence="7" id="KW-0594">Phospholipid biosynthesis</keyword>
<organism evidence="10 11">
    <name type="scientific">Candidatus Blautia gallistercoris</name>
    <dbReference type="NCBI Taxonomy" id="2838490"/>
    <lineage>
        <taxon>Bacteria</taxon>
        <taxon>Bacillati</taxon>
        <taxon>Bacillota</taxon>
        <taxon>Clostridia</taxon>
        <taxon>Lachnospirales</taxon>
        <taxon>Lachnospiraceae</taxon>
        <taxon>Blautia</taxon>
    </lineage>
</organism>
<comment type="caution">
    <text evidence="10">The sequence shown here is derived from an EMBL/GenBank/DDBJ whole genome shotgun (WGS) entry which is preliminary data.</text>
</comment>
<evidence type="ECO:0000313" key="11">
    <source>
        <dbReference type="Proteomes" id="UP000886817"/>
    </source>
</evidence>
<evidence type="ECO:0000256" key="3">
    <source>
        <dbReference type="ARBA" id="ARBA00022679"/>
    </source>
</evidence>
<dbReference type="InterPro" id="IPR017438">
    <property type="entry name" value="ATP-NAD_kinase_N"/>
</dbReference>
<keyword evidence="8" id="KW-1208">Phospholipid metabolism</keyword>
<dbReference type="PANTHER" id="PTHR12358">
    <property type="entry name" value="SPHINGOSINE KINASE"/>
    <property type="match status" value="1"/>
</dbReference>
<comment type="cofactor">
    <cofactor evidence="1">
        <name>Mg(2+)</name>
        <dbReference type="ChEBI" id="CHEBI:18420"/>
    </cofactor>
</comment>
<dbReference type="SMART" id="SM00046">
    <property type="entry name" value="DAGKc"/>
    <property type="match status" value="1"/>
</dbReference>
<dbReference type="Gene3D" id="3.40.50.10330">
    <property type="entry name" value="Probable inorganic polyphosphate/atp-NAD kinase, domain 1"/>
    <property type="match status" value="1"/>
</dbReference>
<evidence type="ECO:0000256" key="8">
    <source>
        <dbReference type="ARBA" id="ARBA00023264"/>
    </source>
</evidence>
<evidence type="ECO:0000259" key="9">
    <source>
        <dbReference type="PROSITE" id="PS50146"/>
    </source>
</evidence>
<dbReference type="PROSITE" id="PS50146">
    <property type="entry name" value="DAGK"/>
    <property type="match status" value="1"/>
</dbReference>
<dbReference type="Pfam" id="PF00781">
    <property type="entry name" value="DAGK_cat"/>
    <property type="match status" value="1"/>
</dbReference>
<name>A0A9D2B4Q1_9FIRM</name>
<keyword evidence="6" id="KW-0067">ATP-binding</keyword>
<dbReference type="SUPFAM" id="SSF111331">
    <property type="entry name" value="NAD kinase/diacylglycerol kinase-like"/>
    <property type="match status" value="1"/>
</dbReference>
<gene>
    <name evidence="10" type="ORF">IAA45_11665</name>
</gene>
<reference evidence="10" key="1">
    <citation type="journal article" date="2021" name="PeerJ">
        <title>Extensive microbial diversity within the chicken gut microbiome revealed by metagenomics and culture.</title>
        <authorList>
            <person name="Gilroy R."/>
            <person name="Ravi A."/>
            <person name="Getino M."/>
            <person name="Pursley I."/>
            <person name="Horton D.L."/>
            <person name="Alikhan N.F."/>
            <person name="Baker D."/>
            <person name="Gharbi K."/>
            <person name="Hall N."/>
            <person name="Watson M."/>
            <person name="Adriaenssens E.M."/>
            <person name="Foster-Nyarko E."/>
            <person name="Jarju S."/>
            <person name="Secka A."/>
            <person name="Antonio M."/>
            <person name="Oren A."/>
            <person name="Chaudhuri R.R."/>
            <person name="La Ragione R."/>
            <person name="Hildebrand F."/>
            <person name="Pallen M.J."/>
        </authorList>
    </citation>
    <scope>NUCLEOTIDE SEQUENCE</scope>
    <source>
        <strain evidence="10">ChiSjej1B19-8411</strain>
    </source>
</reference>
<dbReference type="InterPro" id="IPR005218">
    <property type="entry name" value="Diacylglycerol/lipid_kinase"/>
</dbReference>
<evidence type="ECO:0000256" key="6">
    <source>
        <dbReference type="ARBA" id="ARBA00022840"/>
    </source>
</evidence>
<dbReference type="PANTHER" id="PTHR12358:SF54">
    <property type="entry name" value="SPHINGOSINE KINASE RELATED PROTEIN"/>
    <property type="match status" value="1"/>
</dbReference>
<reference evidence="10" key="2">
    <citation type="submission" date="2021-04" db="EMBL/GenBank/DDBJ databases">
        <authorList>
            <person name="Gilroy R."/>
        </authorList>
    </citation>
    <scope>NUCLEOTIDE SEQUENCE</scope>
    <source>
        <strain evidence="10">ChiSjej1B19-8411</strain>
    </source>
</reference>
<evidence type="ECO:0000256" key="5">
    <source>
        <dbReference type="ARBA" id="ARBA00022777"/>
    </source>
</evidence>
<evidence type="ECO:0000313" key="10">
    <source>
        <dbReference type="EMBL" id="HIX60354.1"/>
    </source>
</evidence>
<dbReference type="InterPro" id="IPR045540">
    <property type="entry name" value="YegS/DAGK_C"/>
</dbReference>
<accession>A0A9D2B4Q1</accession>
<keyword evidence="5 10" id="KW-0418">Kinase</keyword>
<sequence length="307" mass="34336">MYYFIINPNSRSGTGLRIWRQLEQQLKNQQISYQAYLTEYVGHARKLAHTLSDSAVPRTIVVLGGDGTVNEVLDGLILSDHITLGYIPAGSGNDFARGLGIPQNPRKALDCILHHGQIREIRLGQVKADGKTHRFGTSTGIGYDASICHENLSSPLKKMLNRLHLGKLSYVLIGIRQFFLWKPAAVTLYLDDRRRLFFPKTYFAAAMNLPCEGGGFRFCPKASPDTPYLDVCVAENITKGKFICLLPLAFFGRHTRFQGVHLYRCRKLVIQSAVLLPVHRDGESGGYQSELIINLENMPLKVIVPVI</sequence>
<dbReference type="GO" id="GO:0005524">
    <property type="term" value="F:ATP binding"/>
    <property type="evidence" value="ECO:0007669"/>
    <property type="project" value="UniProtKB-KW"/>
</dbReference>